<feature type="compositionally biased region" description="Basic and acidic residues" evidence="1">
    <location>
        <begin position="1585"/>
        <end position="1597"/>
    </location>
</feature>
<feature type="compositionally biased region" description="Gly residues" evidence="1">
    <location>
        <begin position="985"/>
        <end position="997"/>
    </location>
</feature>
<feature type="compositionally biased region" description="Low complexity" evidence="1">
    <location>
        <begin position="32"/>
        <end position="41"/>
    </location>
</feature>
<feature type="region of interest" description="Disordered" evidence="1">
    <location>
        <begin position="32"/>
        <end position="155"/>
    </location>
</feature>
<dbReference type="Proteomes" id="UP001190700">
    <property type="component" value="Unassembled WGS sequence"/>
</dbReference>
<feature type="region of interest" description="Disordered" evidence="1">
    <location>
        <begin position="1583"/>
        <end position="1619"/>
    </location>
</feature>
<feature type="region of interest" description="Disordered" evidence="1">
    <location>
        <begin position="1353"/>
        <end position="1394"/>
    </location>
</feature>
<feature type="compositionally biased region" description="Gly residues" evidence="1">
    <location>
        <begin position="136"/>
        <end position="151"/>
    </location>
</feature>
<evidence type="ECO:0000313" key="3">
    <source>
        <dbReference type="Proteomes" id="UP001190700"/>
    </source>
</evidence>
<evidence type="ECO:0008006" key="4">
    <source>
        <dbReference type="Google" id="ProtNLM"/>
    </source>
</evidence>
<feature type="compositionally biased region" description="Polar residues" evidence="1">
    <location>
        <begin position="1494"/>
        <end position="1503"/>
    </location>
</feature>
<reference evidence="2 3" key="1">
    <citation type="journal article" date="2015" name="Genome Biol. Evol.">
        <title>Comparative Genomics of a Bacterivorous Green Alga Reveals Evolutionary Causalities and Consequences of Phago-Mixotrophic Mode of Nutrition.</title>
        <authorList>
            <person name="Burns J.A."/>
            <person name="Paasch A."/>
            <person name="Narechania A."/>
            <person name="Kim E."/>
        </authorList>
    </citation>
    <scope>NUCLEOTIDE SEQUENCE [LARGE SCALE GENOMIC DNA]</scope>
    <source>
        <strain evidence="2 3">PLY_AMNH</strain>
    </source>
</reference>
<feature type="compositionally biased region" description="Basic residues" evidence="1">
    <location>
        <begin position="1598"/>
        <end position="1611"/>
    </location>
</feature>
<feature type="region of interest" description="Disordered" evidence="1">
    <location>
        <begin position="1493"/>
        <end position="1513"/>
    </location>
</feature>
<evidence type="ECO:0000313" key="2">
    <source>
        <dbReference type="EMBL" id="KAK3242675.1"/>
    </source>
</evidence>
<organism evidence="2 3">
    <name type="scientific">Cymbomonas tetramitiformis</name>
    <dbReference type="NCBI Taxonomy" id="36881"/>
    <lineage>
        <taxon>Eukaryota</taxon>
        <taxon>Viridiplantae</taxon>
        <taxon>Chlorophyta</taxon>
        <taxon>Pyramimonadophyceae</taxon>
        <taxon>Pyramimonadales</taxon>
        <taxon>Pyramimonadaceae</taxon>
        <taxon>Cymbomonas</taxon>
    </lineage>
</organism>
<comment type="caution">
    <text evidence="2">The sequence shown here is derived from an EMBL/GenBank/DDBJ whole genome shotgun (WGS) entry which is preliminary data.</text>
</comment>
<keyword evidence="3" id="KW-1185">Reference proteome</keyword>
<feature type="region of interest" description="Disordered" evidence="1">
    <location>
        <begin position="866"/>
        <end position="895"/>
    </location>
</feature>
<feature type="region of interest" description="Disordered" evidence="1">
    <location>
        <begin position="285"/>
        <end position="325"/>
    </location>
</feature>
<name>A0AAE0BVQ8_9CHLO</name>
<proteinExistence type="predicted"/>
<sequence length="1619" mass="170704">MLTCNEMRRFCAALPTEEDRKAKAEETAAIEVAAPAEAMAAPSDFPTRQPEPTRTAQMAEEPAAAEEERPTLQGVPGGSRTVPAAEEMAAALSQQREEERPARGASTAGRSGQRTVPAAEEERRALQGRQRHCPSSGGGAASTAGAPGGSGTVPAAEEERPALHGAPGSSSTVPAAEEVRPALQGAPGGSRPHAPVSIIISCGKLIGRLDVASDGHLSVTHGGQILSGTEFERLAGQRAEAHWQHSCVVVQPDKVRCEWLSVAQWLKEHHLQCLAVDEGLPLGMNKGSEGAGDRAVDSADVAATRPPHAPERGSSQAAAAEGAPRKLVRRAPLVTPAGLAAALRGSGAEVGPEGGSVTIACGALTGQLNLTALTVAHDGRTITPTQFVDLSGVLGHNWRRSCSVLQRGVSQEEWKRVEWWWNGMWKTVNGWDASRLTADCPAAPSEVAPGHSLSDTEAALEGQREGQEGGGGDLGAGVAASEGEGLSTLDIWSGEYKPLLGRRVAAHFNHYGQQWGVLVRYDAEIFSYIVRYDDGSEEAVVLPDPTVTVQDAPQSRPSSEGAQQVVDLAAKLPPGAVCTGADAAGCATWQIFQDRLVLAESVGEVAELLRWLEKEIVITSAEWRRDRRAEWTLAVTRVVQAAGEGEGGGEQGRAALLLRLVRELRGAVEEEVAEQLWDAWEAGGMPACTRVLGSFQRAAAAGLVAALRGSGAEVGPEGGSVTIACGTLTAQLNLTALTVAHDGRTITPTQFVDLSGVLGHNWRRSCSVLQRGVPQEEWKRVEWWWNGMWKTVNGWDASRPTADCPAAPSEVAPGHSLSDTEAALEGQEGGGGDLKAGATGALLSLKAGNGGGATGVAVGMPLGSPGGPACGARQDTREEGPGRDSTPGTYDESRRGRFSSLYHGVSFRRSDGMWQGVVPLVGGKQRVVGRFLHEMEAVWAVRRYVRSPAARARPIKSTGRAPRARTAAAATIVARAHRRTEAGKSGAGEGSKCGEGSGARHPCTGSGRPRGRPRLDPQVQRKTHGHRPGSGRGLTPGTYDESRRGGFSSLYHGVAAELRGLFQWAIQRLPRPTAHAEFVIDGITQAAAHSVSRQDLLSVVEHEAGGTVKTPPDVQMTEATGAEGGGEAVRAAVMDAMDVDAKAAAVTPGTKPQHVGAGPGSELIGRWVACFWDTYDCWFIGVITHFSSRRKMHKVRYIRDDEREDIQLPEETVVFVEEERPPPDFLLEGCTVLVHTGDQDWCPGAVVEQLSDDGGEGSVYRIQYKDADEGSRTKLARLSEYTCEKHAPVGSWVVIHPKSDRLMRTGARHASAPDVPGNVLKLHAAWPPAQVRAPRTERHLQCLAVDEGLPLGMKKGSEGAGDRAVDSADVAATRPPHAPERASSQAAAAEGAPRKLVRRAPLVVPAGLVAALRGSGAEVGPDGGSVTIACGALTGQLNLTALTVAHDGRTISPTQFMKLAGLWTHNSWRHACSVVQRGVPRADWKAGHGKCKSVNGSGASQPQADCPAAPSGVAPGHSLGDTEAALEYRDGGGCLDITTPQIACTNATPSDKDDCEVGLEEFAEKGGDACADVDNGTDQQTALRAGEREAQSQAERRGVKRKVVKNKNRGGRRADRRYE</sequence>
<feature type="region of interest" description="Disordered" evidence="1">
    <location>
        <begin position="444"/>
        <end position="473"/>
    </location>
</feature>
<accession>A0AAE0BVQ8</accession>
<feature type="compositionally biased region" description="Basic and acidic residues" evidence="1">
    <location>
        <begin position="1355"/>
        <end position="1366"/>
    </location>
</feature>
<feature type="compositionally biased region" description="Low complexity" evidence="1">
    <location>
        <begin position="1381"/>
        <end position="1391"/>
    </location>
</feature>
<feature type="region of interest" description="Disordered" evidence="1">
    <location>
        <begin position="977"/>
        <end position="1041"/>
    </location>
</feature>
<protein>
    <recommendedName>
        <fullName evidence="4">Tudor domain-containing protein</fullName>
    </recommendedName>
</protein>
<gene>
    <name evidence="2" type="ORF">CYMTET_47644</name>
</gene>
<evidence type="ECO:0000256" key="1">
    <source>
        <dbReference type="SAM" id="MobiDB-lite"/>
    </source>
</evidence>
<dbReference type="EMBL" id="LGRX02033138">
    <property type="protein sequence ID" value="KAK3242675.1"/>
    <property type="molecule type" value="Genomic_DNA"/>
</dbReference>